<organism evidence="2 3">
    <name type="scientific">Dioscorea zingiberensis</name>
    <dbReference type="NCBI Taxonomy" id="325984"/>
    <lineage>
        <taxon>Eukaryota</taxon>
        <taxon>Viridiplantae</taxon>
        <taxon>Streptophyta</taxon>
        <taxon>Embryophyta</taxon>
        <taxon>Tracheophyta</taxon>
        <taxon>Spermatophyta</taxon>
        <taxon>Magnoliopsida</taxon>
        <taxon>Liliopsida</taxon>
        <taxon>Dioscoreales</taxon>
        <taxon>Dioscoreaceae</taxon>
        <taxon>Dioscorea</taxon>
    </lineage>
</organism>
<evidence type="ECO:0000313" key="2">
    <source>
        <dbReference type="EMBL" id="KAJ0981040.1"/>
    </source>
</evidence>
<dbReference type="EMBL" id="JAGGNH010000002">
    <property type="protein sequence ID" value="KAJ0981040.1"/>
    <property type="molecule type" value="Genomic_DNA"/>
</dbReference>
<feature type="compositionally biased region" description="Low complexity" evidence="1">
    <location>
        <begin position="1"/>
        <end position="18"/>
    </location>
</feature>
<keyword evidence="3" id="KW-1185">Reference proteome</keyword>
<name>A0A9D5CZ63_9LILI</name>
<sequence length="439" mass="46264">MPSAPSDSPLPVSSSSFSEHNARPPLSPSRPPSRLGQSLHLRAAAAGFKLLICSAFQVVFASKRNLQSKTSEVANLLMEGSGPMFFLPSMYLDVERRADQPAPAHAAGLRRLSTRAATSPAPTPTRNGLLPLILWPDPTPRPSPLLQRPHHSRSASPTRISPALRPRAGLPFPLPILRAVLSLGLPSGPGYRLAPASDLPRLLPIAAASLQVAPQLSLASHLGPRPLIPPSLSAQPAPLLRRAPSLIPSSAAAASPPRPSLTAAYSLVFRRSHLLLQTRSRRLLPPRPRLAPLPPESLPSPPALPPAPPEKPRRLPPPWSLDSVARRKPHVGSGFGPAPPPTALPELLLPEPSPQCFLGDPAPKAPGRSAATSIGSALSSSLAAGTDPTSVRSSTCPPRGCSAATMRSFWMTSRSAAHCCSKRTAAPTFAFTTGRLELR</sequence>
<feature type="region of interest" description="Disordered" evidence="1">
    <location>
        <begin position="1"/>
        <end position="35"/>
    </location>
</feature>
<dbReference type="AlphaFoldDB" id="A0A9D5CZ63"/>
<feature type="region of interest" description="Disordered" evidence="1">
    <location>
        <begin position="280"/>
        <end position="353"/>
    </location>
</feature>
<reference evidence="2" key="2">
    <citation type="journal article" date="2022" name="Hortic Res">
        <title>The genome of Dioscorea zingiberensis sheds light on the biosynthesis, origin and evolution of the medicinally important diosgenin saponins.</title>
        <authorList>
            <person name="Li Y."/>
            <person name="Tan C."/>
            <person name="Li Z."/>
            <person name="Guo J."/>
            <person name="Li S."/>
            <person name="Chen X."/>
            <person name="Wang C."/>
            <person name="Dai X."/>
            <person name="Yang H."/>
            <person name="Song W."/>
            <person name="Hou L."/>
            <person name="Xu J."/>
            <person name="Tong Z."/>
            <person name="Xu A."/>
            <person name="Yuan X."/>
            <person name="Wang W."/>
            <person name="Yang Q."/>
            <person name="Chen L."/>
            <person name="Sun Z."/>
            <person name="Wang K."/>
            <person name="Pan B."/>
            <person name="Chen J."/>
            <person name="Bao Y."/>
            <person name="Liu F."/>
            <person name="Qi X."/>
            <person name="Gang D.R."/>
            <person name="Wen J."/>
            <person name="Li J."/>
        </authorList>
    </citation>
    <scope>NUCLEOTIDE SEQUENCE</scope>
    <source>
        <strain evidence="2">Dzin_1.0</strain>
    </source>
</reference>
<evidence type="ECO:0000313" key="3">
    <source>
        <dbReference type="Proteomes" id="UP001085076"/>
    </source>
</evidence>
<evidence type="ECO:0000256" key="1">
    <source>
        <dbReference type="SAM" id="MobiDB-lite"/>
    </source>
</evidence>
<gene>
    <name evidence="2" type="ORF">J5N97_009295</name>
</gene>
<proteinExistence type="predicted"/>
<feature type="region of interest" description="Disordered" evidence="1">
    <location>
        <begin position="141"/>
        <end position="164"/>
    </location>
</feature>
<reference evidence="2" key="1">
    <citation type="submission" date="2021-03" db="EMBL/GenBank/DDBJ databases">
        <authorList>
            <person name="Li Z."/>
            <person name="Yang C."/>
        </authorList>
    </citation>
    <scope>NUCLEOTIDE SEQUENCE</scope>
    <source>
        <strain evidence="2">Dzin_1.0</strain>
        <tissue evidence="2">Leaf</tissue>
    </source>
</reference>
<feature type="compositionally biased region" description="Pro residues" evidence="1">
    <location>
        <begin position="285"/>
        <end position="319"/>
    </location>
</feature>
<comment type="caution">
    <text evidence="2">The sequence shown here is derived from an EMBL/GenBank/DDBJ whole genome shotgun (WGS) entry which is preliminary data.</text>
</comment>
<dbReference type="Proteomes" id="UP001085076">
    <property type="component" value="Miscellaneous, Linkage group lg02"/>
</dbReference>
<accession>A0A9D5CZ63</accession>
<protein>
    <submittedName>
        <fullName evidence="2">Uncharacterized protein</fullName>
    </submittedName>
</protein>